<dbReference type="RefSeq" id="WP_150415039.1">
    <property type="nucleotide sequence ID" value="NZ_VYQF01000003.1"/>
</dbReference>
<dbReference type="InterPro" id="IPR036374">
    <property type="entry name" value="OxRdtase_Mopterin-bd_sf"/>
</dbReference>
<evidence type="ECO:0000256" key="6">
    <source>
        <dbReference type="SAM" id="Phobius"/>
    </source>
</evidence>
<feature type="domain" description="Oxidoreductase molybdopterin-binding" evidence="7">
    <location>
        <begin position="393"/>
        <end position="532"/>
    </location>
</feature>
<dbReference type="InterPro" id="IPR000572">
    <property type="entry name" value="OxRdtase_Mopterin-bd_dom"/>
</dbReference>
<feature type="domain" description="Cytochrome b561 bacterial/Ni-hydrogenase" evidence="8">
    <location>
        <begin position="71"/>
        <end position="292"/>
    </location>
</feature>
<keyword evidence="5 6" id="KW-0472">Membrane</keyword>
<dbReference type="SUPFAM" id="SSF56524">
    <property type="entry name" value="Oxidoreductase molybdopterin-binding domain"/>
    <property type="match status" value="1"/>
</dbReference>
<dbReference type="GO" id="GO:0022904">
    <property type="term" value="P:respiratory electron transport chain"/>
    <property type="evidence" value="ECO:0007669"/>
    <property type="project" value="InterPro"/>
</dbReference>
<feature type="transmembrane region" description="Helical" evidence="6">
    <location>
        <begin position="268"/>
        <end position="292"/>
    </location>
</feature>
<dbReference type="Proteomes" id="UP000326903">
    <property type="component" value="Unassembled WGS sequence"/>
</dbReference>
<evidence type="ECO:0000256" key="4">
    <source>
        <dbReference type="ARBA" id="ARBA00022989"/>
    </source>
</evidence>
<evidence type="ECO:0000313" key="9">
    <source>
        <dbReference type="EMBL" id="KAA9038364.1"/>
    </source>
</evidence>
<evidence type="ECO:0000256" key="5">
    <source>
        <dbReference type="ARBA" id="ARBA00023136"/>
    </source>
</evidence>
<feature type="transmembrane region" description="Helical" evidence="6">
    <location>
        <begin position="157"/>
        <end position="178"/>
    </location>
</feature>
<proteinExistence type="predicted"/>
<name>A0A5J5IFG2_9BACT</name>
<protein>
    <submittedName>
        <fullName evidence="9">Molybdopterin-dependent oxidoreductase</fullName>
    </submittedName>
</protein>
<evidence type="ECO:0000256" key="2">
    <source>
        <dbReference type="ARBA" id="ARBA00022475"/>
    </source>
</evidence>
<dbReference type="InterPro" id="IPR011577">
    <property type="entry name" value="Cyt_b561_bac/Ni-Hgenase"/>
</dbReference>
<dbReference type="InterPro" id="IPR016174">
    <property type="entry name" value="Di-haem_cyt_TM"/>
</dbReference>
<dbReference type="Gene3D" id="1.20.950.20">
    <property type="entry name" value="Transmembrane di-heme cytochromes, Chain C"/>
    <property type="match status" value="1"/>
</dbReference>
<dbReference type="SUPFAM" id="SSF81342">
    <property type="entry name" value="Transmembrane di-heme cytochromes"/>
    <property type="match status" value="1"/>
</dbReference>
<feature type="transmembrane region" description="Helical" evidence="6">
    <location>
        <begin position="224"/>
        <end position="248"/>
    </location>
</feature>
<dbReference type="Pfam" id="PF01292">
    <property type="entry name" value="Ni_hydr_CYTB"/>
    <property type="match status" value="1"/>
</dbReference>
<dbReference type="GO" id="GO:0009055">
    <property type="term" value="F:electron transfer activity"/>
    <property type="evidence" value="ECO:0007669"/>
    <property type="project" value="InterPro"/>
</dbReference>
<dbReference type="EMBL" id="VYQF01000003">
    <property type="protein sequence ID" value="KAA9038364.1"/>
    <property type="molecule type" value="Genomic_DNA"/>
</dbReference>
<evidence type="ECO:0000256" key="1">
    <source>
        <dbReference type="ARBA" id="ARBA00004651"/>
    </source>
</evidence>
<dbReference type="GO" id="GO:0005886">
    <property type="term" value="C:plasma membrane"/>
    <property type="evidence" value="ECO:0007669"/>
    <property type="project" value="UniProtKB-SubCell"/>
</dbReference>
<keyword evidence="10" id="KW-1185">Reference proteome</keyword>
<feature type="transmembrane region" description="Helical" evidence="6">
    <location>
        <begin position="312"/>
        <end position="332"/>
    </location>
</feature>
<sequence length="556" mass="63682">MFTHFTKEERAVHYPPDRRAFMALKPYMLLFFGVIIFGAIAAAWLQYLLMGLPEDPSLSFPAATATDAKDFPMWLNLSHWVNFFFLVLIIRSGLSILADHPRLYWNNGCAPETEWIRFTPIKVPKDKTWTAKEDARYISPIAGLPGYKHTIGIARTWHFLTVPFFVLNGVVFIFLLFYTHQWQRLVPVSWKIIPDSWNVFVHYATFHFPVEPNGFYHFNALQQLSYFAVVFILAPLAMLTGLAMSPAIENRFHWYPTLFGNRQSARSIHFMVMFSYVIFIIIHVALVAATGLTRNMNHIVLGTDNTTSVAGIYIGAGIIAFTILFCLLAHWLSWNKQRALQHADAAINGNLWRITLNRFKPKPYYKRADISPYFWPNGKAPSSEEWQKLAINNFKDYKLRIGGLVENPMELSLTELKNLGKEQNITMHHCIQGWSGIAEWGGIPISKIVELVKPYPSVTTVAFYSFGEGLYGGLYYDTNTLDNCLKPQSILAWEMNYDPLSLVHGAPLRLRVENQLGYKMVKWISSIEFVETYKTLGKGQGGKNEDDEYFNLLADT</sequence>
<accession>A0A5J5IFG2</accession>
<evidence type="ECO:0000259" key="8">
    <source>
        <dbReference type="Pfam" id="PF01292"/>
    </source>
</evidence>
<evidence type="ECO:0000256" key="3">
    <source>
        <dbReference type="ARBA" id="ARBA00022692"/>
    </source>
</evidence>
<evidence type="ECO:0000313" key="10">
    <source>
        <dbReference type="Proteomes" id="UP000326903"/>
    </source>
</evidence>
<comment type="caution">
    <text evidence="9">The sequence shown here is derived from an EMBL/GenBank/DDBJ whole genome shotgun (WGS) entry which is preliminary data.</text>
</comment>
<gene>
    <name evidence="9" type="ORF">FW778_12385</name>
</gene>
<dbReference type="Gene3D" id="3.90.420.10">
    <property type="entry name" value="Oxidoreductase, molybdopterin-binding domain"/>
    <property type="match status" value="1"/>
</dbReference>
<feature type="transmembrane region" description="Helical" evidence="6">
    <location>
        <begin position="80"/>
        <end position="98"/>
    </location>
</feature>
<keyword evidence="2" id="KW-1003">Cell membrane</keyword>
<dbReference type="PANTHER" id="PTHR43032">
    <property type="entry name" value="PROTEIN-METHIONINE-SULFOXIDE REDUCTASE"/>
    <property type="match status" value="1"/>
</dbReference>
<dbReference type="Pfam" id="PF00174">
    <property type="entry name" value="Oxidored_molyb"/>
    <property type="match status" value="1"/>
</dbReference>
<organism evidence="9 10">
    <name type="scientific">Ginsengibacter hankyongi</name>
    <dbReference type="NCBI Taxonomy" id="2607284"/>
    <lineage>
        <taxon>Bacteria</taxon>
        <taxon>Pseudomonadati</taxon>
        <taxon>Bacteroidota</taxon>
        <taxon>Chitinophagia</taxon>
        <taxon>Chitinophagales</taxon>
        <taxon>Chitinophagaceae</taxon>
        <taxon>Ginsengibacter</taxon>
    </lineage>
</organism>
<feature type="transmembrane region" description="Helical" evidence="6">
    <location>
        <begin position="27"/>
        <end position="49"/>
    </location>
</feature>
<evidence type="ECO:0000259" key="7">
    <source>
        <dbReference type="Pfam" id="PF00174"/>
    </source>
</evidence>
<dbReference type="PANTHER" id="PTHR43032:SF2">
    <property type="entry name" value="BLL0505 PROTEIN"/>
    <property type="match status" value="1"/>
</dbReference>
<keyword evidence="3 6" id="KW-0812">Transmembrane</keyword>
<comment type="subcellular location">
    <subcellularLocation>
        <location evidence="1">Cell membrane</location>
        <topology evidence="1">Multi-pass membrane protein</topology>
    </subcellularLocation>
</comment>
<dbReference type="AlphaFoldDB" id="A0A5J5IFG2"/>
<reference evidence="9 10" key="1">
    <citation type="submission" date="2019-09" db="EMBL/GenBank/DDBJ databases">
        <title>Draft genome sequence of Ginsengibacter sp. BR5-29.</title>
        <authorList>
            <person name="Im W.-T."/>
        </authorList>
    </citation>
    <scope>NUCLEOTIDE SEQUENCE [LARGE SCALE GENOMIC DNA]</scope>
    <source>
        <strain evidence="9 10">BR5-29</strain>
    </source>
</reference>
<keyword evidence="4 6" id="KW-1133">Transmembrane helix</keyword>